<dbReference type="EMBL" id="JBHTBZ010000029">
    <property type="protein sequence ID" value="MFC7461059.1"/>
    <property type="molecule type" value="Genomic_DNA"/>
</dbReference>
<organism evidence="10 11">
    <name type="scientific">Hydrogenophaga defluvii</name>
    <dbReference type="NCBI Taxonomy" id="249410"/>
    <lineage>
        <taxon>Bacteria</taxon>
        <taxon>Pseudomonadati</taxon>
        <taxon>Pseudomonadota</taxon>
        <taxon>Betaproteobacteria</taxon>
        <taxon>Burkholderiales</taxon>
        <taxon>Comamonadaceae</taxon>
        <taxon>Hydrogenophaga</taxon>
    </lineage>
</organism>
<dbReference type="PANTHER" id="PTHR30572:SF4">
    <property type="entry name" value="ABC TRANSPORTER PERMEASE YTRF"/>
    <property type="match status" value="1"/>
</dbReference>
<evidence type="ECO:0000256" key="5">
    <source>
        <dbReference type="ARBA" id="ARBA00023136"/>
    </source>
</evidence>
<gene>
    <name evidence="10" type="ORF">ACFQU0_11565</name>
</gene>
<comment type="caution">
    <text evidence="10">The sequence shown here is derived from an EMBL/GenBank/DDBJ whole genome shotgun (WGS) entry which is preliminary data.</text>
</comment>
<evidence type="ECO:0000256" key="2">
    <source>
        <dbReference type="ARBA" id="ARBA00022475"/>
    </source>
</evidence>
<feature type="domain" description="MacB-like periplasmic core" evidence="9">
    <location>
        <begin position="20"/>
        <end position="245"/>
    </location>
</feature>
<evidence type="ECO:0000256" key="3">
    <source>
        <dbReference type="ARBA" id="ARBA00022692"/>
    </source>
</evidence>
<evidence type="ECO:0000256" key="4">
    <source>
        <dbReference type="ARBA" id="ARBA00022989"/>
    </source>
</evidence>
<sequence length="405" mass="42356">MLGSIFWLALRSVRRNLLRSFLTILGIVIGVSAVVTMVTLGRGATLAIQLQITTLGTNLLMLNPGQRVGGGGGGGGGVPQFTEADAVAIAQEIGGVAAVAPQARASATVVANGRNWVTNVVGSSNAWFDTGNWSLASGRRFEADEQLAGAAVCVMGETVRRELFGGSAGQSGLGEWLRVRQFSCQVVGILAAKGQGGMGDQDDTVLLPLHTLQRRVTGNHRVASLLISMEDGSNSTPLKAAVRQLMRERRKLADTDDDNFNIFDTQQLADTLSSTMGVLTSLLGAVAAVSLLVGGIGIMNVMLVSVTERTREIGLRLAVGALEREVLMQFLIEAVVLSALGGVVGVAVATAASYVLAGVMAVPYVFDPGINLLALLFSGGIGVVFGYFPARRAARMDPIEALRHE</sequence>
<proteinExistence type="inferred from homology"/>
<evidence type="ECO:0000259" key="8">
    <source>
        <dbReference type="Pfam" id="PF02687"/>
    </source>
</evidence>
<dbReference type="Proteomes" id="UP001596457">
    <property type="component" value="Unassembled WGS sequence"/>
</dbReference>
<evidence type="ECO:0000313" key="10">
    <source>
        <dbReference type="EMBL" id="MFC7461059.1"/>
    </source>
</evidence>
<keyword evidence="4 7" id="KW-1133">Transmembrane helix</keyword>
<dbReference type="PANTHER" id="PTHR30572">
    <property type="entry name" value="MEMBRANE COMPONENT OF TRANSPORTER-RELATED"/>
    <property type="match status" value="1"/>
</dbReference>
<evidence type="ECO:0000256" key="1">
    <source>
        <dbReference type="ARBA" id="ARBA00004651"/>
    </source>
</evidence>
<keyword evidence="5 7" id="KW-0472">Membrane</keyword>
<dbReference type="Pfam" id="PF02687">
    <property type="entry name" value="FtsX"/>
    <property type="match status" value="1"/>
</dbReference>
<dbReference type="Pfam" id="PF12704">
    <property type="entry name" value="MacB_PCD"/>
    <property type="match status" value="1"/>
</dbReference>
<feature type="transmembrane region" description="Helical" evidence="7">
    <location>
        <begin position="369"/>
        <end position="388"/>
    </location>
</feature>
<evidence type="ECO:0000313" key="11">
    <source>
        <dbReference type="Proteomes" id="UP001596457"/>
    </source>
</evidence>
<evidence type="ECO:0000259" key="9">
    <source>
        <dbReference type="Pfam" id="PF12704"/>
    </source>
</evidence>
<protein>
    <submittedName>
        <fullName evidence="10">ABC transporter permease</fullName>
    </submittedName>
</protein>
<feature type="transmembrane region" description="Helical" evidence="7">
    <location>
        <begin position="282"/>
        <end position="306"/>
    </location>
</feature>
<keyword evidence="3 7" id="KW-0812">Transmembrane</keyword>
<name>A0ABW2SC30_9BURK</name>
<reference evidence="11" key="1">
    <citation type="journal article" date="2019" name="Int. J. Syst. Evol. Microbiol.">
        <title>The Global Catalogue of Microorganisms (GCM) 10K type strain sequencing project: providing services to taxonomists for standard genome sequencing and annotation.</title>
        <authorList>
            <consortium name="The Broad Institute Genomics Platform"/>
            <consortium name="The Broad Institute Genome Sequencing Center for Infectious Disease"/>
            <person name="Wu L."/>
            <person name="Ma J."/>
        </authorList>
    </citation>
    <scope>NUCLEOTIDE SEQUENCE [LARGE SCALE GENOMIC DNA]</scope>
    <source>
        <strain evidence="11">CCUG 53903</strain>
    </source>
</reference>
<accession>A0ABW2SC30</accession>
<evidence type="ECO:0000256" key="6">
    <source>
        <dbReference type="ARBA" id="ARBA00038076"/>
    </source>
</evidence>
<dbReference type="InterPro" id="IPR050250">
    <property type="entry name" value="Macrolide_Exporter_MacB"/>
</dbReference>
<comment type="similarity">
    <text evidence="6">Belongs to the ABC-4 integral membrane protein family.</text>
</comment>
<dbReference type="RefSeq" id="WP_382200889.1">
    <property type="nucleotide sequence ID" value="NZ_JBHTBZ010000029.1"/>
</dbReference>
<feature type="transmembrane region" description="Helical" evidence="7">
    <location>
        <begin position="327"/>
        <end position="357"/>
    </location>
</feature>
<dbReference type="InterPro" id="IPR003838">
    <property type="entry name" value="ABC3_permease_C"/>
</dbReference>
<dbReference type="InterPro" id="IPR025857">
    <property type="entry name" value="MacB_PCD"/>
</dbReference>
<evidence type="ECO:0000256" key="7">
    <source>
        <dbReference type="SAM" id="Phobius"/>
    </source>
</evidence>
<feature type="domain" description="ABC3 transporter permease C-terminal" evidence="8">
    <location>
        <begin position="285"/>
        <end position="398"/>
    </location>
</feature>
<keyword evidence="11" id="KW-1185">Reference proteome</keyword>
<feature type="transmembrane region" description="Helical" evidence="7">
    <location>
        <begin position="21"/>
        <end position="41"/>
    </location>
</feature>
<comment type="subcellular location">
    <subcellularLocation>
        <location evidence="1">Cell membrane</location>
        <topology evidence="1">Multi-pass membrane protein</topology>
    </subcellularLocation>
</comment>
<keyword evidence="2" id="KW-1003">Cell membrane</keyword>